<dbReference type="RefSeq" id="WP_070125752.1">
    <property type="nucleotide sequence ID" value="NZ_MDHN01000029.1"/>
</dbReference>
<name>A0A1E7Z9A8_9ALTE</name>
<evidence type="ECO:0000313" key="2">
    <source>
        <dbReference type="Proteomes" id="UP000175691"/>
    </source>
</evidence>
<keyword evidence="2" id="KW-1185">Reference proteome</keyword>
<sequence>MKKIYKDVLVTLTTYGMRLKSVHKTILSILRQTQLPEKIVLWLDEKEFSDNDLPVELTELVGERFEVRYCENMRSFTKLVPSIREFPGKSFITIDDDFEYPVDLIEKLMDSASEFPGSIISARGRIIKYQNSDFLSYPQWNLLDRKTASFSPFCVLPLGYAGVYYPAGALHEDVKNLENFMSVAPHADDLWFKAMGLLNKTSVVVLPLAVSMSMTTIDGTQDNALYLTHNAGDANTEQMRAIVKLYPQLLQLLGSNAFPLINDSFDSEETVDNSIAIGDYAASIVNEIRESAIKLESKNIYLSQKLMTLAQKVRPEGSLINAKLDEYQKIIKGKG</sequence>
<comment type="caution">
    <text evidence="1">The sequence shown here is derived from an EMBL/GenBank/DDBJ whole genome shotgun (WGS) entry which is preliminary data.</text>
</comment>
<dbReference type="OrthoDB" id="5465469at2"/>
<dbReference type="Proteomes" id="UP000175691">
    <property type="component" value="Unassembled WGS sequence"/>
</dbReference>
<dbReference type="AlphaFoldDB" id="A0A1E7Z9A8"/>
<accession>A0A1E7Z9A8</accession>
<evidence type="ECO:0000313" key="1">
    <source>
        <dbReference type="EMBL" id="OFC70110.1"/>
    </source>
</evidence>
<reference evidence="1 2" key="1">
    <citation type="submission" date="2016-08" db="EMBL/GenBank/DDBJ databases">
        <authorList>
            <person name="Seilhamer J.J."/>
        </authorList>
    </citation>
    <scope>NUCLEOTIDE SEQUENCE [LARGE SCALE GENOMIC DNA]</scope>
    <source>
        <strain evidence="1 2">KCTC 42603</strain>
    </source>
</reference>
<gene>
    <name evidence="1" type="ORF">BFC18_13030</name>
</gene>
<dbReference type="InterPro" id="IPR029044">
    <property type="entry name" value="Nucleotide-diphossugar_trans"/>
</dbReference>
<evidence type="ECO:0008006" key="3">
    <source>
        <dbReference type="Google" id="ProtNLM"/>
    </source>
</evidence>
<dbReference type="STRING" id="1656094.BFC18_13030"/>
<dbReference type="SUPFAM" id="SSF53448">
    <property type="entry name" value="Nucleotide-diphospho-sugar transferases"/>
    <property type="match status" value="1"/>
</dbReference>
<dbReference type="EMBL" id="MDHN01000029">
    <property type="protein sequence ID" value="OFC70110.1"/>
    <property type="molecule type" value="Genomic_DNA"/>
</dbReference>
<protein>
    <recommendedName>
        <fullName evidence="3">Glycosyltransferase 2-like domain-containing protein</fullName>
    </recommendedName>
</protein>
<organism evidence="1 2">
    <name type="scientific">Alteromonas confluentis</name>
    <dbReference type="NCBI Taxonomy" id="1656094"/>
    <lineage>
        <taxon>Bacteria</taxon>
        <taxon>Pseudomonadati</taxon>
        <taxon>Pseudomonadota</taxon>
        <taxon>Gammaproteobacteria</taxon>
        <taxon>Alteromonadales</taxon>
        <taxon>Alteromonadaceae</taxon>
        <taxon>Alteromonas/Salinimonas group</taxon>
        <taxon>Alteromonas</taxon>
    </lineage>
</organism>
<proteinExistence type="predicted"/>